<dbReference type="STRING" id="62324.A0A182RQY4"/>
<keyword evidence="3" id="KW-0677">Repeat</keyword>
<feature type="domain" description="C2H2-type" evidence="8">
    <location>
        <begin position="279"/>
        <end position="306"/>
    </location>
</feature>
<evidence type="ECO:0000256" key="4">
    <source>
        <dbReference type="ARBA" id="ARBA00022771"/>
    </source>
</evidence>
<dbReference type="AlphaFoldDB" id="A0A182RQY4"/>
<feature type="domain" description="C2H2-type" evidence="8">
    <location>
        <begin position="392"/>
        <end position="415"/>
    </location>
</feature>
<dbReference type="VEuPathDB" id="VectorBase:AFUN2_007304"/>
<keyword evidence="5" id="KW-0862">Zinc</keyword>
<keyword evidence="4 7" id="KW-0863">Zinc-finger</keyword>
<dbReference type="PANTHER" id="PTHR24376">
    <property type="entry name" value="ZINC FINGER PROTEIN"/>
    <property type="match status" value="1"/>
</dbReference>
<feature type="domain" description="C2H2-type" evidence="8">
    <location>
        <begin position="253"/>
        <end position="276"/>
    </location>
</feature>
<dbReference type="GO" id="GO:0001228">
    <property type="term" value="F:DNA-binding transcription activator activity, RNA polymerase II-specific"/>
    <property type="evidence" value="ECO:0007669"/>
    <property type="project" value="TreeGrafter"/>
</dbReference>
<evidence type="ECO:0000256" key="5">
    <source>
        <dbReference type="ARBA" id="ARBA00022833"/>
    </source>
</evidence>
<evidence type="ECO:0000256" key="1">
    <source>
        <dbReference type="ARBA" id="ARBA00004123"/>
    </source>
</evidence>
<evidence type="ECO:0000256" key="6">
    <source>
        <dbReference type="ARBA" id="ARBA00023242"/>
    </source>
</evidence>
<dbReference type="EnsemblMetazoa" id="AFUN008679-RA">
    <property type="protein sequence ID" value="AFUN008679-PA"/>
    <property type="gene ID" value="AFUN008679"/>
</dbReference>
<accession>A0A182RQY4</accession>
<dbReference type="GO" id="GO:0005634">
    <property type="term" value="C:nucleus"/>
    <property type="evidence" value="ECO:0007669"/>
    <property type="project" value="UniProtKB-SubCell"/>
</dbReference>
<dbReference type="GO" id="GO:0000978">
    <property type="term" value="F:RNA polymerase II cis-regulatory region sequence-specific DNA binding"/>
    <property type="evidence" value="ECO:0007669"/>
    <property type="project" value="TreeGrafter"/>
</dbReference>
<feature type="domain" description="C2H2-type" evidence="8">
    <location>
        <begin position="364"/>
        <end position="392"/>
    </location>
</feature>
<feature type="domain" description="C2H2-type" evidence="8">
    <location>
        <begin position="336"/>
        <end position="363"/>
    </location>
</feature>
<keyword evidence="6" id="KW-0539">Nucleus</keyword>
<organism evidence="9">
    <name type="scientific">Anopheles funestus</name>
    <name type="common">African malaria mosquito</name>
    <dbReference type="NCBI Taxonomy" id="62324"/>
    <lineage>
        <taxon>Eukaryota</taxon>
        <taxon>Metazoa</taxon>
        <taxon>Ecdysozoa</taxon>
        <taxon>Arthropoda</taxon>
        <taxon>Hexapoda</taxon>
        <taxon>Insecta</taxon>
        <taxon>Pterygota</taxon>
        <taxon>Neoptera</taxon>
        <taxon>Endopterygota</taxon>
        <taxon>Diptera</taxon>
        <taxon>Nematocera</taxon>
        <taxon>Culicoidea</taxon>
        <taxon>Culicidae</taxon>
        <taxon>Anophelinae</taxon>
        <taxon>Anopheles</taxon>
    </lineage>
</organism>
<evidence type="ECO:0000256" key="7">
    <source>
        <dbReference type="PROSITE-ProRule" id="PRU00042"/>
    </source>
</evidence>
<dbReference type="InterPro" id="IPR013087">
    <property type="entry name" value="Znf_C2H2_type"/>
</dbReference>
<proteinExistence type="predicted"/>
<protein>
    <recommendedName>
        <fullName evidence="8">C2H2-type domain-containing protein</fullName>
    </recommendedName>
</protein>
<dbReference type="SMART" id="SM00355">
    <property type="entry name" value="ZnF_C2H2"/>
    <property type="match status" value="9"/>
</dbReference>
<sequence length="575" mass="67975">MAGFRLERFPKVCHICLQYQSEVPFISLNTIDRIHGVRLMNVLYDLMFPISPELQHRAPCGICESCYKELNEFLAYRKRLKLIGKFVFSLALLQNGQANHLEELLRDHQTELLTVLRELKITDKHELIVQDVLDEFNQYYIDSNVEQEPKHDDTCVAEDNEKFVDGEFVACKTDETMEEFEETGYEVESNFEEIDMTSMEQNGRKKAAMKSALRCSRQKRTISQCQQCPFTTSCSKTFEQHKKTHQKEQRNGHICKRCNDKFDTKRDLMQHKRAAHRDHMCDTCGLAFDTKFVLENHRKRHETVRQYKCDYCPLEYYTKAEKLLHVRRLHLNAFEVSCPECALMFRTKQTLAQHMKTHTNQRTHTCNTCGFSFKSHTHLNRHTKELHQGVQFPCEHCDTTYRRKDKLRMHVEKMHNIQTYFVCDICLQSYDTNEKLHEHGAHHQNPNELQCGVCLGAYVTREELNNHLCITYRENYMCCNRDFKYHYFYNKHMFLVHGEQTNVRVKPVDGVLLGQYRAKRKQAERCPKCEQQFATRQQKKNHMKTCGLVQYNDTTTITEHAEELFLTINADSSLL</sequence>
<dbReference type="VEuPathDB" id="VectorBase:AFUN008679"/>
<keyword evidence="2" id="KW-0479">Metal-binding</keyword>
<evidence type="ECO:0000256" key="3">
    <source>
        <dbReference type="ARBA" id="ARBA00022737"/>
    </source>
</evidence>
<dbReference type="GO" id="GO:0008270">
    <property type="term" value="F:zinc ion binding"/>
    <property type="evidence" value="ECO:0007669"/>
    <property type="project" value="UniProtKB-KW"/>
</dbReference>
<evidence type="ECO:0000313" key="9">
    <source>
        <dbReference type="EnsemblMetazoa" id="AFUN008679-PA"/>
    </source>
</evidence>
<dbReference type="SUPFAM" id="SSF57667">
    <property type="entry name" value="beta-beta-alpha zinc fingers"/>
    <property type="match status" value="4"/>
</dbReference>
<name>A0A182RQY4_ANOFN</name>
<comment type="subcellular location">
    <subcellularLocation>
        <location evidence="1">Nucleus</location>
    </subcellularLocation>
</comment>
<reference evidence="9" key="1">
    <citation type="submission" date="2020-05" db="UniProtKB">
        <authorList>
            <consortium name="EnsemblMetazoa"/>
        </authorList>
    </citation>
    <scope>IDENTIFICATION</scope>
    <source>
        <strain evidence="9">FUMOZ</strain>
    </source>
</reference>
<evidence type="ECO:0000259" key="8">
    <source>
        <dbReference type="PROSITE" id="PS50157"/>
    </source>
</evidence>
<dbReference type="PROSITE" id="PS50157">
    <property type="entry name" value="ZINC_FINGER_C2H2_2"/>
    <property type="match status" value="5"/>
</dbReference>
<dbReference type="PROSITE" id="PS00028">
    <property type="entry name" value="ZINC_FINGER_C2H2_1"/>
    <property type="match status" value="6"/>
</dbReference>
<dbReference type="InterPro" id="IPR036236">
    <property type="entry name" value="Znf_C2H2_sf"/>
</dbReference>
<evidence type="ECO:0000256" key="2">
    <source>
        <dbReference type="ARBA" id="ARBA00022723"/>
    </source>
</evidence>
<dbReference type="Pfam" id="PF00096">
    <property type="entry name" value="zf-C2H2"/>
    <property type="match status" value="2"/>
</dbReference>
<dbReference type="Gene3D" id="3.30.160.60">
    <property type="entry name" value="Classic Zinc Finger"/>
    <property type="match status" value="5"/>
</dbReference>
<dbReference type="PANTHER" id="PTHR24376:SF235">
    <property type="entry name" value="C2H2-TYPE DOMAIN-CONTAINING PROTEIN"/>
    <property type="match status" value="1"/>
</dbReference>